<comment type="caution">
    <text evidence="6">The sequence shown here is derived from an EMBL/GenBank/DDBJ whole genome shotgun (WGS) entry which is preliminary data.</text>
</comment>
<keyword evidence="2" id="KW-0238">DNA-binding</keyword>
<feature type="domain" description="HTH araC/xylS-type" evidence="4">
    <location>
        <begin position="169"/>
        <end position="267"/>
    </location>
</feature>
<sequence length="277" mass="32867">MSEEYLFHTRRRTDLLSYPCRAEKGEFLFCLQGEVQIYINQQKYALSAGSVILVFPGQITLYKDATEDLELTVFAFSSQFRHEIFYSLPSDKVSFMREHNYSSFQGEEWDGVRNHYLELLRRKSAEDGNVYQRELIVYCCRMLFYEICNQSERLYRETKPNHLRWRLKDRFIALVIESFREQRSVDYYADKLCVTGRHLSKTIQQTVGCTAKEWIDDYVILELKVTLHSTALSIQEIANQFNFPDQSYLGRYFKHHTGMSPTAYREKREEPSPANEK</sequence>
<reference evidence="7 10" key="2">
    <citation type="journal article" date="2019" name="Science, e1252229">
        <title>Invertible promoters mediate bacterial phase variation, antibiotic resistance, and host adaptation in the gut.</title>
        <authorList>
            <person name="Jiang X."/>
            <person name="Hall A.B."/>
            <person name="Arthur T.D."/>
            <person name="Plichta D.R."/>
            <person name="Covington C.T."/>
            <person name="Poyet M."/>
            <person name="Crothers J."/>
            <person name="Moses P.L."/>
            <person name="Tolonen A.C."/>
            <person name="Vlamakis H."/>
            <person name="Alm E.J."/>
            <person name="Xavier R.J."/>
        </authorList>
    </citation>
    <scope>NUCLEOTIDE SEQUENCE [LARGE SCALE GENOMIC DNA]</scope>
    <source>
        <strain evidence="10">bf_0095</strain>
        <strain evidence="7">Bf_0095</strain>
    </source>
</reference>
<keyword evidence="1" id="KW-0805">Transcription regulation</keyword>
<evidence type="ECO:0000256" key="2">
    <source>
        <dbReference type="ARBA" id="ARBA00023125"/>
    </source>
</evidence>
<protein>
    <submittedName>
        <fullName evidence="6">AraC family transcriptional regulator</fullName>
    </submittedName>
</protein>
<evidence type="ECO:0000313" key="7">
    <source>
        <dbReference type="EMBL" id="RYT80696.1"/>
    </source>
</evidence>
<dbReference type="Proteomes" id="UP000286003">
    <property type="component" value="Unassembled WGS sequence"/>
</dbReference>
<dbReference type="AlphaFoldDB" id="A0A3E4L338"/>
<dbReference type="InterPro" id="IPR003313">
    <property type="entry name" value="AraC-bd"/>
</dbReference>
<dbReference type="GO" id="GO:0043565">
    <property type="term" value="F:sequence-specific DNA binding"/>
    <property type="evidence" value="ECO:0007669"/>
    <property type="project" value="InterPro"/>
</dbReference>
<dbReference type="InterPro" id="IPR009057">
    <property type="entry name" value="Homeodomain-like_sf"/>
</dbReference>
<proteinExistence type="predicted"/>
<evidence type="ECO:0000256" key="3">
    <source>
        <dbReference type="ARBA" id="ARBA00023163"/>
    </source>
</evidence>
<evidence type="ECO:0000313" key="8">
    <source>
        <dbReference type="Proteomes" id="UP000284772"/>
    </source>
</evidence>
<dbReference type="InterPro" id="IPR037923">
    <property type="entry name" value="HTH-like"/>
</dbReference>
<dbReference type="Gene3D" id="1.10.10.60">
    <property type="entry name" value="Homeodomain-like"/>
    <property type="match status" value="1"/>
</dbReference>
<dbReference type="EMBL" id="QRQM01000024">
    <property type="protein sequence ID" value="RHN04159.1"/>
    <property type="molecule type" value="Genomic_DNA"/>
</dbReference>
<keyword evidence="10" id="KW-1185">Reference proteome</keyword>
<dbReference type="PANTHER" id="PTHR43280:SF32">
    <property type="entry name" value="TRANSCRIPTIONAL REGULATORY PROTEIN"/>
    <property type="match status" value="1"/>
</dbReference>
<evidence type="ECO:0000256" key="1">
    <source>
        <dbReference type="ARBA" id="ARBA00023015"/>
    </source>
</evidence>
<reference evidence="8 9" key="1">
    <citation type="submission" date="2018-08" db="EMBL/GenBank/DDBJ databases">
        <title>A genome reference for cultivated species of the human gut microbiota.</title>
        <authorList>
            <person name="Zou Y."/>
            <person name="Xue W."/>
            <person name="Luo G."/>
        </authorList>
    </citation>
    <scope>NUCLEOTIDE SEQUENCE [LARGE SCALE GENOMIC DNA]</scope>
    <source>
        <strain evidence="5 8">AF19-10AC</strain>
        <strain evidence="6 9">AF31-23</strain>
    </source>
</reference>
<dbReference type="GO" id="GO:0003700">
    <property type="term" value="F:DNA-binding transcription factor activity"/>
    <property type="evidence" value="ECO:0007669"/>
    <property type="project" value="InterPro"/>
</dbReference>
<dbReference type="EMBL" id="RCXO01000010">
    <property type="protein sequence ID" value="RYT80696.1"/>
    <property type="molecule type" value="Genomic_DNA"/>
</dbReference>
<evidence type="ECO:0000313" key="10">
    <source>
        <dbReference type="Proteomes" id="UP000291191"/>
    </source>
</evidence>
<dbReference type="SMART" id="SM00342">
    <property type="entry name" value="HTH_ARAC"/>
    <property type="match status" value="1"/>
</dbReference>
<evidence type="ECO:0000259" key="4">
    <source>
        <dbReference type="PROSITE" id="PS01124"/>
    </source>
</evidence>
<dbReference type="EMBL" id="QRWT01000044">
    <property type="protein sequence ID" value="RGT44756.1"/>
    <property type="molecule type" value="Genomic_DNA"/>
</dbReference>
<dbReference type="OrthoDB" id="1372329at2"/>
<dbReference type="InterPro" id="IPR014710">
    <property type="entry name" value="RmlC-like_jellyroll"/>
</dbReference>
<dbReference type="SUPFAM" id="SSF51215">
    <property type="entry name" value="Regulatory protein AraC"/>
    <property type="match status" value="1"/>
</dbReference>
<dbReference type="InterPro" id="IPR018060">
    <property type="entry name" value="HTH_AraC"/>
</dbReference>
<dbReference type="PANTHER" id="PTHR43280">
    <property type="entry name" value="ARAC-FAMILY TRANSCRIPTIONAL REGULATOR"/>
    <property type="match status" value="1"/>
</dbReference>
<evidence type="ECO:0000313" key="9">
    <source>
        <dbReference type="Proteomes" id="UP000286003"/>
    </source>
</evidence>
<dbReference type="RefSeq" id="WP_115502290.1">
    <property type="nucleotide sequence ID" value="NZ_CABMMK010000002.1"/>
</dbReference>
<name>A0A3E4L338_9BACE</name>
<evidence type="ECO:0000313" key="6">
    <source>
        <dbReference type="EMBL" id="RHN04159.1"/>
    </source>
</evidence>
<dbReference type="Gene3D" id="2.60.120.10">
    <property type="entry name" value="Jelly Rolls"/>
    <property type="match status" value="1"/>
</dbReference>
<accession>A0A3E4L338</accession>
<dbReference type="SUPFAM" id="SSF46689">
    <property type="entry name" value="Homeodomain-like"/>
    <property type="match status" value="1"/>
</dbReference>
<dbReference type="Pfam" id="PF12833">
    <property type="entry name" value="HTH_18"/>
    <property type="match status" value="1"/>
</dbReference>
<gene>
    <name evidence="5" type="ORF">DWX27_22505</name>
    <name evidence="6" type="ORF">DWZ32_18405</name>
    <name evidence="7" type="ORF">EAJ06_09790</name>
</gene>
<dbReference type="Pfam" id="PF02311">
    <property type="entry name" value="AraC_binding"/>
    <property type="match status" value="1"/>
</dbReference>
<dbReference type="Proteomes" id="UP000284772">
    <property type="component" value="Unassembled WGS sequence"/>
</dbReference>
<dbReference type="Proteomes" id="UP000291191">
    <property type="component" value="Unassembled WGS sequence"/>
</dbReference>
<dbReference type="PROSITE" id="PS01124">
    <property type="entry name" value="HTH_ARAC_FAMILY_2"/>
    <property type="match status" value="1"/>
</dbReference>
<organism evidence="6 9">
    <name type="scientific">Bacteroides intestinalis</name>
    <dbReference type="NCBI Taxonomy" id="329854"/>
    <lineage>
        <taxon>Bacteria</taxon>
        <taxon>Pseudomonadati</taxon>
        <taxon>Bacteroidota</taxon>
        <taxon>Bacteroidia</taxon>
        <taxon>Bacteroidales</taxon>
        <taxon>Bacteroidaceae</taxon>
        <taxon>Bacteroides</taxon>
    </lineage>
</organism>
<keyword evidence="3" id="KW-0804">Transcription</keyword>
<evidence type="ECO:0000313" key="5">
    <source>
        <dbReference type="EMBL" id="RGT44756.1"/>
    </source>
</evidence>